<sequence length="45" mass="5063">MENLLPNKKALINLTKAFSRTDYSSGSATVHICHQTRHRIPPVTD</sequence>
<dbReference type="EMBL" id="CP093365">
    <property type="protein sequence ID" value="UQS84214.1"/>
    <property type="molecule type" value="Genomic_DNA"/>
</dbReference>
<gene>
    <name evidence="1" type="ORF">MOO47_03425</name>
</gene>
<evidence type="ECO:0000313" key="2">
    <source>
        <dbReference type="Proteomes" id="UP000831947"/>
    </source>
</evidence>
<protein>
    <submittedName>
        <fullName evidence="1">Uncharacterized protein</fullName>
    </submittedName>
</protein>
<organism evidence="1 2">
    <name type="scientific">Bombilactobacillus thymidiniphilus</name>
    <dbReference type="NCBI Taxonomy" id="2923363"/>
    <lineage>
        <taxon>Bacteria</taxon>
        <taxon>Bacillati</taxon>
        <taxon>Bacillota</taxon>
        <taxon>Bacilli</taxon>
        <taxon>Lactobacillales</taxon>
        <taxon>Lactobacillaceae</taxon>
        <taxon>Bombilactobacillus</taxon>
    </lineage>
</organism>
<name>A0ABY4PEJ5_9LACO</name>
<reference evidence="1 2" key="1">
    <citation type="journal article" date="2022" name="Int. J. Syst. Evol. Microbiol.">
        <title>Apilactobacillus apisilvae sp. nov., Nicolia spurrieriana gen. nov. sp. nov., Bombilactobacillus folatiphilus sp. nov. and Bombilactobacillus thymidiniphilus sp. nov., four new lactic acid bacterial isolates from stingless bees Tetragonula carbonaria and Austroplebeia australis.</title>
        <authorList>
            <person name="Oliphant S.A."/>
            <person name="Watson-Haigh N.S."/>
            <person name="Sumby K.M."/>
            <person name="Gardner J."/>
            <person name="Groom S."/>
            <person name="Jiranek V."/>
        </authorList>
    </citation>
    <scope>NUCLEOTIDE SEQUENCE [LARGE SCALE GENOMIC DNA]</scope>
    <source>
        <strain evidence="1 2">SG4_A1</strain>
    </source>
</reference>
<evidence type="ECO:0000313" key="1">
    <source>
        <dbReference type="EMBL" id="UQS84214.1"/>
    </source>
</evidence>
<dbReference type="Proteomes" id="UP000831947">
    <property type="component" value="Chromosome"/>
</dbReference>
<accession>A0ABY4PEJ5</accession>
<proteinExistence type="predicted"/>
<dbReference type="RefSeq" id="WP_249513398.1">
    <property type="nucleotide sequence ID" value="NZ_CP093365.1"/>
</dbReference>
<keyword evidence="2" id="KW-1185">Reference proteome</keyword>